<dbReference type="EMBL" id="JBBCAQ010000006">
    <property type="protein sequence ID" value="KAK7603866.1"/>
    <property type="molecule type" value="Genomic_DNA"/>
</dbReference>
<name>A0AAN9TTI4_9HEMI</name>
<dbReference type="GO" id="GO:0006508">
    <property type="term" value="P:proteolysis"/>
    <property type="evidence" value="ECO:0007669"/>
    <property type="project" value="UniProtKB-KW"/>
</dbReference>
<dbReference type="Pfam" id="PF01431">
    <property type="entry name" value="Peptidase_M13"/>
    <property type="match status" value="1"/>
</dbReference>
<dbReference type="InterPro" id="IPR018497">
    <property type="entry name" value="Peptidase_M13_C"/>
</dbReference>
<dbReference type="GO" id="GO:0042060">
    <property type="term" value="P:wound healing"/>
    <property type="evidence" value="ECO:0007669"/>
    <property type="project" value="TreeGrafter"/>
</dbReference>
<dbReference type="PROSITE" id="PS51885">
    <property type="entry name" value="NEPRILYSIN"/>
    <property type="match status" value="1"/>
</dbReference>
<evidence type="ECO:0000259" key="9">
    <source>
        <dbReference type="Pfam" id="PF01431"/>
    </source>
</evidence>
<dbReference type="GO" id="GO:0005886">
    <property type="term" value="C:plasma membrane"/>
    <property type="evidence" value="ECO:0007669"/>
    <property type="project" value="UniProtKB-SubCell"/>
</dbReference>
<feature type="domain" description="DUF7044" evidence="13">
    <location>
        <begin position="12"/>
        <end position="107"/>
    </location>
</feature>
<evidence type="ECO:0000259" key="13">
    <source>
        <dbReference type="Pfam" id="PF23071"/>
    </source>
</evidence>
<dbReference type="Pfam" id="PF05649">
    <property type="entry name" value="Peptidase_M13_N"/>
    <property type="match status" value="1"/>
</dbReference>
<dbReference type="GO" id="GO:0046872">
    <property type="term" value="F:metal ion binding"/>
    <property type="evidence" value="ECO:0007669"/>
    <property type="project" value="UniProtKB-KW"/>
</dbReference>
<dbReference type="Pfam" id="PF23070">
    <property type="entry name" value="DUF7043"/>
    <property type="match status" value="1"/>
</dbReference>
<evidence type="ECO:0000256" key="2">
    <source>
        <dbReference type="ARBA" id="ARBA00004401"/>
    </source>
</evidence>
<dbReference type="InterPro" id="IPR024079">
    <property type="entry name" value="MetalloPept_cat_dom_sf"/>
</dbReference>
<keyword evidence="5" id="KW-0479">Metal-binding</keyword>
<reference evidence="14 15" key="1">
    <citation type="submission" date="2024-03" db="EMBL/GenBank/DDBJ databases">
        <title>Adaptation during the transition from Ophiocordyceps entomopathogen to insect associate is accompanied by gene loss and intensified selection.</title>
        <authorList>
            <person name="Ward C.M."/>
            <person name="Onetto C.A."/>
            <person name="Borneman A.R."/>
        </authorList>
    </citation>
    <scope>NUCLEOTIDE SEQUENCE [LARGE SCALE GENOMIC DNA]</scope>
    <source>
        <strain evidence="14">AWRI1</strain>
        <tissue evidence="14">Single Adult Female</tissue>
    </source>
</reference>
<feature type="domain" description="DUF7042" evidence="11">
    <location>
        <begin position="126"/>
        <end position="257"/>
    </location>
</feature>
<dbReference type="InterPro" id="IPR042089">
    <property type="entry name" value="Peptidase_M13_dom_2"/>
</dbReference>
<comment type="caution">
    <text evidence="14">The sequence shown here is derived from an EMBL/GenBank/DDBJ whole genome shotgun (WGS) entry which is preliminary data.</text>
</comment>
<evidence type="ECO:0000256" key="7">
    <source>
        <dbReference type="ARBA" id="ARBA00022833"/>
    </source>
</evidence>
<dbReference type="InterPro" id="IPR000718">
    <property type="entry name" value="Peptidase_M13"/>
</dbReference>
<evidence type="ECO:0000256" key="5">
    <source>
        <dbReference type="ARBA" id="ARBA00022723"/>
    </source>
</evidence>
<dbReference type="Gene3D" id="1.10.1380.10">
    <property type="entry name" value="Neutral endopeptidase , domain2"/>
    <property type="match status" value="1"/>
</dbReference>
<comment type="subcellular location">
    <subcellularLocation>
        <location evidence="2">Cell membrane</location>
        <topology evidence="2">Single-pass type II membrane protein</topology>
    </subcellularLocation>
</comment>
<evidence type="ECO:0008006" key="16">
    <source>
        <dbReference type="Google" id="ProtNLM"/>
    </source>
</evidence>
<evidence type="ECO:0000256" key="3">
    <source>
        <dbReference type="ARBA" id="ARBA00007357"/>
    </source>
</evidence>
<evidence type="ECO:0000313" key="15">
    <source>
        <dbReference type="Proteomes" id="UP001367676"/>
    </source>
</evidence>
<dbReference type="InterPro" id="IPR055470">
    <property type="entry name" value="DUF7042"/>
</dbReference>
<accession>A0AAN9TTI4</accession>
<feature type="domain" description="Peptidase M13 C-terminal" evidence="9">
    <location>
        <begin position="1080"/>
        <end position="1284"/>
    </location>
</feature>
<evidence type="ECO:0000256" key="1">
    <source>
        <dbReference type="ARBA" id="ARBA00001947"/>
    </source>
</evidence>
<comment type="cofactor">
    <cofactor evidence="1">
        <name>Zn(2+)</name>
        <dbReference type="ChEBI" id="CHEBI:29105"/>
    </cofactor>
</comment>
<dbReference type="Proteomes" id="UP001367676">
    <property type="component" value="Unassembled WGS sequence"/>
</dbReference>
<dbReference type="Pfam" id="PF23069">
    <property type="entry name" value="DUF7042"/>
    <property type="match status" value="2"/>
</dbReference>
<dbReference type="CDD" id="cd08662">
    <property type="entry name" value="M13"/>
    <property type="match status" value="1"/>
</dbReference>
<evidence type="ECO:0000256" key="8">
    <source>
        <dbReference type="ARBA" id="ARBA00023049"/>
    </source>
</evidence>
<evidence type="ECO:0000256" key="4">
    <source>
        <dbReference type="ARBA" id="ARBA00022670"/>
    </source>
</evidence>
<evidence type="ECO:0000313" key="14">
    <source>
        <dbReference type="EMBL" id="KAK7603866.1"/>
    </source>
</evidence>
<feature type="domain" description="Peptidase M13 N-terminal" evidence="10">
    <location>
        <begin position="627"/>
        <end position="1020"/>
    </location>
</feature>
<keyword evidence="6" id="KW-0378">Hydrolase</keyword>
<evidence type="ECO:0000259" key="12">
    <source>
        <dbReference type="Pfam" id="PF23070"/>
    </source>
</evidence>
<dbReference type="InterPro" id="IPR008753">
    <property type="entry name" value="Peptidase_M13_N"/>
</dbReference>
<dbReference type="Gene3D" id="3.40.390.10">
    <property type="entry name" value="Collagenase (Catalytic Domain)"/>
    <property type="match status" value="1"/>
</dbReference>
<proteinExistence type="inferred from homology"/>
<dbReference type="Pfam" id="PF23071">
    <property type="entry name" value="DUF7044"/>
    <property type="match status" value="1"/>
</dbReference>
<dbReference type="SUPFAM" id="SSF55486">
    <property type="entry name" value="Metalloproteases ('zincins'), catalytic domain"/>
    <property type="match status" value="1"/>
</dbReference>
<dbReference type="PRINTS" id="PR00786">
    <property type="entry name" value="NEPRILYSIN"/>
</dbReference>
<protein>
    <recommendedName>
        <fullName evidence="16">Endothelin-converting enzyme 1</fullName>
    </recommendedName>
</protein>
<dbReference type="PANTHER" id="PTHR22255">
    <property type="entry name" value="LP06548P"/>
    <property type="match status" value="1"/>
</dbReference>
<comment type="similarity">
    <text evidence="3">Belongs to the peptidase M13 family.</text>
</comment>
<dbReference type="GO" id="GO:0004222">
    <property type="term" value="F:metalloendopeptidase activity"/>
    <property type="evidence" value="ECO:0007669"/>
    <property type="project" value="InterPro"/>
</dbReference>
<dbReference type="InterPro" id="IPR055471">
    <property type="entry name" value="DUF7043"/>
</dbReference>
<keyword evidence="8" id="KW-0482">Metalloprotease</keyword>
<gene>
    <name evidence="14" type="ORF">V9T40_003865</name>
</gene>
<dbReference type="InterPro" id="IPR055472">
    <property type="entry name" value="DUF7044"/>
</dbReference>
<organism evidence="14 15">
    <name type="scientific">Parthenolecanium corni</name>
    <dbReference type="NCBI Taxonomy" id="536013"/>
    <lineage>
        <taxon>Eukaryota</taxon>
        <taxon>Metazoa</taxon>
        <taxon>Ecdysozoa</taxon>
        <taxon>Arthropoda</taxon>
        <taxon>Hexapoda</taxon>
        <taxon>Insecta</taxon>
        <taxon>Pterygota</taxon>
        <taxon>Neoptera</taxon>
        <taxon>Paraneoptera</taxon>
        <taxon>Hemiptera</taxon>
        <taxon>Sternorrhyncha</taxon>
        <taxon>Coccoidea</taxon>
        <taxon>Coccidae</taxon>
        <taxon>Parthenolecanium</taxon>
    </lineage>
</organism>
<feature type="domain" description="DUF7043" evidence="12">
    <location>
        <begin position="267"/>
        <end position="377"/>
    </location>
</feature>
<dbReference type="PANTHER" id="PTHR22255:SF1">
    <property type="entry name" value="LD32918P"/>
    <property type="match status" value="1"/>
</dbReference>
<sequence>MNILGTTAASESCNIPQVIRGQWFSLERGEEILTEFGSNVMSNKGRCVNFQEENRVNYTFVFLNNRNKCYSCVKIFVRTINVLEKIESGCVTLLIGEHPTINTVCKSMKQDQQLVTLFSENFVPVNCRSSIEGVWQFAYQDRYRFTGECSHPEAQIKSCQKAGAQFLITNQKFNVTYKSCPGMSGTFNGVVEYTCLGDWLVDKNHFFAVVNSKESRKDSKYRCFLKNRDDDEYIGVSNTAECNTLKSVDNSPVRLHVSPIKSENVDPGCTLPANFTGDWINTANSDADVTINETHIIETVYPYEGRFRRTVYVCREQRDTRYMMARLSVDGCQIDYVCFDFVPRHHNVIRYRIGVATIKENFHTVCSYVRFPNHVQWKYDLLLAKNPIPIRCPIAGKYKFKQKGEMPFVSRILGGLTQSPRPNIRCMENISDFSVCDTEQREITIDQNYCLSVDHLGRPVDIYSDPDYKMKCVGYWKENLKSYLITYDEMDAYSSFRCWVYQRTDLNTLLMSQSIGPFCNLEQDITSWNQNDGAAVGLELVEYERERDQCPMNFDDGSNPWLNNEIGMLVLDVGDASCLHSLPLLTTCCVVFGLFLHGTWKQNICQSKECTTTANRLSSTMDESVDPCDNFYNYACGNFGNYVRKLTGRENNPSSWIIASQIFLKRKIAEILKSNITESEPEALKKAKMFYRSCVDTDTMNSRGISPIRKVLKKMGISPSLYQAGQGNSFDWLSTAVKYKKYFNKDFLFCVNIRPEPENPDVNYISIEKPIEEEADFPKIVSKKSRLKQNFKKNRPVLTEAVTPVLEILTFVNRVAKMIDVGSGIENSTNYAEYIQIKTTLLLHLQQQNLKLMEKLYYFQLNWDRYFKLLFEGVENVDWEKRKNSEKIMVYDENYLRDIIAFIKEYSAHFESLLWFNTVQLLLFYTTHDLRKLAFEFINEQSTSMERTCRELAMESMDMAVAYPLINENGTLHKTEVTEMTDNLKYVLGKIVEKSSWLDDGTKNATYNKIKKMRSYVSHPFWLTNSSALDGYYKRFKVENEDFIQSVMNINEAIVKMNLETLQHPTYEQDFCGTNILEMNAFYFPRDNAMCIPTGIIQFPFFGHPIQVLNYGTLGTIVGHEITHGFDHETKFFAKKDLEENSTDFPLKEYLERKKCFIDAYNGIDVGIIGLTVNGIKTLKENIADHGGLEEAFLAYQLYVQKNGPEPRLPGFENFTHEQLFTLAFANLWCEETTFLELFLQLLSDVHSPNEARVIGALRNFKPFSEIWHCPAGSRMNPPKKCQLF</sequence>
<keyword evidence="7" id="KW-0862">Zinc</keyword>
<evidence type="ECO:0000256" key="6">
    <source>
        <dbReference type="ARBA" id="ARBA00022801"/>
    </source>
</evidence>
<keyword evidence="4" id="KW-0645">Protease</keyword>
<evidence type="ECO:0000259" key="10">
    <source>
        <dbReference type="Pfam" id="PF05649"/>
    </source>
</evidence>
<feature type="domain" description="DUF7042" evidence="11">
    <location>
        <begin position="389"/>
        <end position="523"/>
    </location>
</feature>
<keyword evidence="15" id="KW-1185">Reference proteome</keyword>
<evidence type="ECO:0000259" key="11">
    <source>
        <dbReference type="Pfam" id="PF23069"/>
    </source>
</evidence>